<sequence length="275" mass="30651">MNPKHPMVHVIWSLKFHQDQEETVAGILLTDTGTVMPMPLVSLYFHWRTPCKYPELSTDGYFASYTGVNQRPFFPGLENTHLNRNVRPHLSTVDSDIRASTTIDGTSTPVSRIFDRLRNISTEVSQNVTQNVTLQPPFGTGAGTTVALNDNPLSVRRRLTTGAAIVYANVSSAPSSDGHHLDPDVFRNRRMTDDSQTMPLRQITLETTIPVQLEYADASCNTCTQVVSAPINRNSLWQHVKNRCVKPQVINLPHIRQETSDLTVGHQHVASKTDA</sequence>
<evidence type="ECO:0000313" key="1">
    <source>
        <dbReference type="EMBL" id="GEU91763.1"/>
    </source>
</evidence>
<comment type="caution">
    <text evidence="1">The sequence shown here is derived from an EMBL/GenBank/DDBJ whole genome shotgun (WGS) entry which is preliminary data.</text>
</comment>
<reference evidence="1" key="1">
    <citation type="journal article" date="2019" name="Sci. Rep.">
        <title>Draft genome of Tanacetum cinerariifolium, the natural source of mosquito coil.</title>
        <authorList>
            <person name="Yamashiro T."/>
            <person name="Shiraishi A."/>
            <person name="Satake H."/>
            <person name="Nakayama K."/>
        </authorList>
    </citation>
    <scope>NUCLEOTIDE SEQUENCE</scope>
</reference>
<organism evidence="1">
    <name type="scientific">Tanacetum cinerariifolium</name>
    <name type="common">Dalmatian daisy</name>
    <name type="synonym">Chrysanthemum cinerariifolium</name>
    <dbReference type="NCBI Taxonomy" id="118510"/>
    <lineage>
        <taxon>Eukaryota</taxon>
        <taxon>Viridiplantae</taxon>
        <taxon>Streptophyta</taxon>
        <taxon>Embryophyta</taxon>
        <taxon>Tracheophyta</taxon>
        <taxon>Spermatophyta</taxon>
        <taxon>Magnoliopsida</taxon>
        <taxon>eudicotyledons</taxon>
        <taxon>Gunneridae</taxon>
        <taxon>Pentapetalae</taxon>
        <taxon>asterids</taxon>
        <taxon>campanulids</taxon>
        <taxon>Asterales</taxon>
        <taxon>Asteraceae</taxon>
        <taxon>Asteroideae</taxon>
        <taxon>Anthemideae</taxon>
        <taxon>Anthemidinae</taxon>
        <taxon>Tanacetum</taxon>
    </lineage>
</organism>
<name>A0A6L2NZY8_TANCI</name>
<dbReference type="AlphaFoldDB" id="A0A6L2NZY8"/>
<proteinExistence type="predicted"/>
<dbReference type="EMBL" id="BKCJ010010478">
    <property type="protein sequence ID" value="GEU91763.1"/>
    <property type="molecule type" value="Genomic_DNA"/>
</dbReference>
<protein>
    <submittedName>
        <fullName evidence="1">Uncharacterized protein</fullName>
    </submittedName>
</protein>
<gene>
    <name evidence="1" type="ORF">Tci_063741</name>
</gene>
<accession>A0A6L2NZY8</accession>